<evidence type="ECO:0000256" key="1">
    <source>
        <dbReference type="SAM" id="MobiDB-lite"/>
    </source>
</evidence>
<feature type="compositionally biased region" description="Basic and acidic residues" evidence="1">
    <location>
        <begin position="94"/>
        <end position="120"/>
    </location>
</feature>
<feature type="region of interest" description="Disordered" evidence="1">
    <location>
        <begin position="45"/>
        <end position="67"/>
    </location>
</feature>
<evidence type="ECO:0000313" key="3">
    <source>
        <dbReference type="Proteomes" id="UP000269721"/>
    </source>
</evidence>
<dbReference type="EMBL" id="ML000800">
    <property type="protein sequence ID" value="RKO83822.1"/>
    <property type="molecule type" value="Genomic_DNA"/>
</dbReference>
<name>A0A4P9VX66_9FUNG</name>
<feature type="region of interest" description="Disordered" evidence="1">
    <location>
        <begin position="80"/>
        <end position="131"/>
    </location>
</feature>
<accession>A0A4P9VX66</accession>
<feature type="region of interest" description="Disordered" evidence="1">
    <location>
        <begin position="197"/>
        <end position="234"/>
    </location>
</feature>
<keyword evidence="3" id="KW-1185">Reference proteome</keyword>
<dbReference type="Proteomes" id="UP000269721">
    <property type="component" value="Unassembled WGS sequence"/>
</dbReference>
<dbReference type="AlphaFoldDB" id="A0A4P9VX66"/>
<sequence>MHIGEEEATAPGKTAGVLVFTNTIDVERGRSGAVPQYHLLLSPTQQRYPIPPIPPTDRAEDAVASDRSTATAVLIGRRCEEKQSLTNNQSSRAISEHRRETPQSDPRHSGEASTFERIEAPTRPTASPRQSLARISITGGRTELSAWMVRSELRRPISTFLRQIDNNHRFELRGGKLSASMDGPNVNLDRTQFLEVADGRSKRSVGMPSPRRREKAAEEKRSPSKLNQVETSLL</sequence>
<feature type="compositionally biased region" description="Polar residues" evidence="1">
    <location>
        <begin position="224"/>
        <end position="234"/>
    </location>
</feature>
<feature type="compositionally biased region" description="Polar residues" evidence="1">
    <location>
        <begin position="84"/>
        <end position="93"/>
    </location>
</feature>
<proteinExistence type="predicted"/>
<reference evidence="3" key="1">
    <citation type="journal article" date="2018" name="Nat. Microbiol.">
        <title>Leveraging single-cell genomics to expand the fungal tree of life.</title>
        <authorList>
            <person name="Ahrendt S.R."/>
            <person name="Quandt C.A."/>
            <person name="Ciobanu D."/>
            <person name="Clum A."/>
            <person name="Salamov A."/>
            <person name="Andreopoulos B."/>
            <person name="Cheng J.F."/>
            <person name="Woyke T."/>
            <person name="Pelin A."/>
            <person name="Henrissat B."/>
            <person name="Reynolds N.K."/>
            <person name="Benny G.L."/>
            <person name="Smith M.E."/>
            <person name="James T.Y."/>
            <person name="Grigoriev I.V."/>
        </authorList>
    </citation>
    <scope>NUCLEOTIDE SEQUENCE [LARGE SCALE GENOMIC DNA]</scope>
</reference>
<protein>
    <submittedName>
        <fullName evidence="2">Uncharacterized protein</fullName>
    </submittedName>
</protein>
<evidence type="ECO:0000313" key="2">
    <source>
        <dbReference type="EMBL" id="RKO83822.1"/>
    </source>
</evidence>
<organism evidence="2 3">
    <name type="scientific">Blyttiomyces helicus</name>
    <dbReference type="NCBI Taxonomy" id="388810"/>
    <lineage>
        <taxon>Eukaryota</taxon>
        <taxon>Fungi</taxon>
        <taxon>Fungi incertae sedis</taxon>
        <taxon>Chytridiomycota</taxon>
        <taxon>Chytridiomycota incertae sedis</taxon>
        <taxon>Chytridiomycetes</taxon>
        <taxon>Chytridiomycetes incertae sedis</taxon>
        <taxon>Blyttiomyces</taxon>
    </lineage>
</organism>
<gene>
    <name evidence="2" type="ORF">BDK51DRAFT_51730</name>
</gene>